<comment type="caution">
    <text evidence="10">The sequence shown here is derived from an EMBL/GenBank/DDBJ whole genome shotgun (WGS) entry which is preliminary data.</text>
</comment>
<feature type="transmembrane region" description="Helical" evidence="8">
    <location>
        <begin position="192"/>
        <end position="212"/>
    </location>
</feature>
<organism evidence="10 11">
    <name type="scientific">Actinacidiphila acidipaludis</name>
    <dbReference type="NCBI Taxonomy" id="2873382"/>
    <lineage>
        <taxon>Bacteria</taxon>
        <taxon>Bacillati</taxon>
        <taxon>Actinomycetota</taxon>
        <taxon>Actinomycetes</taxon>
        <taxon>Kitasatosporales</taxon>
        <taxon>Streptomycetaceae</taxon>
        <taxon>Actinacidiphila</taxon>
    </lineage>
</organism>
<accession>A0ABS7QEK0</accession>
<evidence type="ECO:0000256" key="8">
    <source>
        <dbReference type="SAM" id="Phobius"/>
    </source>
</evidence>
<feature type="transmembrane region" description="Helical" evidence="8">
    <location>
        <begin position="44"/>
        <end position="64"/>
    </location>
</feature>
<evidence type="ECO:0000256" key="1">
    <source>
        <dbReference type="ARBA" id="ARBA00004141"/>
    </source>
</evidence>
<feature type="transmembrane region" description="Helical" evidence="8">
    <location>
        <begin position="372"/>
        <end position="401"/>
    </location>
</feature>
<evidence type="ECO:0000256" key="4">
    <source>
        <dbReference type="ARBA" id="ARBA00022989"/>
    </source>
</evidence>
<dbReference type="InterPro" id="IPR036513">
    <property type="entry name" value="STAS_dom_sf"/>
</dbReference>
<dbReference type="RefSeq" id="WP_222967285.1">
    <property type="nucleotide sequence ID" value="NZ_JAINZZ010000047.1"/>
</dbReference>
<feature type="transmembrane region" description="Helical" evidence="8">
    <location>
        <begin position="84"/>
        <end position="106"/>
    </location>
</feature>
<dbReference type="PANTHER" id="PTHR11814">
    <property type="entry name" value="SULFATE TRANSPORTER"/>
    <property type="match status" value="1"/>
</dbReference>
<gene>
    <name evidence="10" type="ORF">K7862_27670</name>
</gene>
<feature type="transmembrane region" description="Helical" evidence="8">
    <location>
        <begin position="17"/>
        <end position="37"/>
    </location>
</feature>
<feature type="transmembrane region" description="Helical" evidence="8">
    <location>
        <begin position="160"/>
        <end position="180"/>
    </location>
</feature>
<dbReference type="EMBL" id="JAINZZ010000047">
    <property type="protein sequence ID" value="MBY8881388.1"/>
    <property type="molecule type" value="Genomic_DNA"/>
</dbReference>
<evidence type="ECO:0000313" key="11">
    <source>
        <dbReference type="Proteomes" id="UP000778578"/>
    </source>
</evidence>
<evidence type="ECO:0000256" key="5">
    <source>
        <dbReference type="ARBA" id="ARBA00023136"/>
    </source>
</evidence>
<dbReference type="InterPro" id="IPR036874">
    <property type="entry name" value="Carbonic_anhydrase_sf"/>
</dbReference>
<feature type="domain" description="SLC26A/SulP transporter" evidence="9">
    <location>
        <begin position="13"/>
        <end position="370"/>
    </location>
</feature>
<evidence type="ECO:0000256" key="2">
    <source>
        <dbReference type="ARBA" id="ARBA00006217"/>
    </source>
</evidence>
<comment type="subcellular location">
    <subcellularLocation>
        <location evidence="1">Membrane</location>
        <topology evidence="1">Multi-pass membrane protein</topology>
    </subcellularLocation>
</comment>
<keyword evidence="11" id="KW-1185">Reference proteome</keyword>
<feature type="transmembrane region" description="Helical" evidence="8">
    <location>
        <begin position="322"/>
        <end position="351"/>
    </location>
</feature>
<feature type="region of interest" description="Disordered" evidence="7">
    <location>
        <begin position="744"/>
        <end position="810"/>
    </location>
</feature>
<dbReference type="Gene3D" id="3.30.750.24">
    <property type="entry name" value="STAS domain"/>
    <property type="match status" value="1"/>
</dbReference>
<evidence type="ECO:0000256" key="6">
    <source>
        <dbReference type="ARBA" id="ARBA00024993"/>
    </source>
</evidence>
<dbReference type="Proteomes" id="UP000778578">
    <property type="component" value="Unassembled WGS sequence"/>
</dbReference>
<dbReference type="Pfam" id="PF00916">
    <property type="entry name" value="Sulfate_transp"/>
    <property type="match status" value="1"/>
</dbReference>
<evidence type="ECO:0000313" key="10">
    <source>
        <dbReference type="EMBL" id="MBY8881388.1"/>
    </source>
</evidence>
<evidence type="ECO:0000256" key="3">
    <source>
        <dbReference type="ARBA" id="ARBA00022692"/>
    </source>
</evidence>
<comment type="similarity">
    <text evidence="2">Belongs to the beta-class carbonic anhydrase family.</text>
</comment>
<protein>
    <submittedName>
        <fullName evidence="10">Transporter</fullName>
    </submittedName>
</protein>
<keyword evidence="5 8" id="KW-0472">Membrane</keyword>
<name>A0ABS7QEK0_9ACTN</name>
<comment type="function">
    <text evidence="6">Catalyzes the reversible hydration of carbon dioxide to form bicarbonate.</text>
</comment>
<dbReference type="Pfam" id="PF00484">
    <property type="entry name" value="Pro_CA"/>
    <property type="match status" value="1"/>
</dbReference>
<dbReference type="InterPro" id="IPR001902">
    <property type="entry name" value="SLC26A/SulP_fam"/>
</dbReference>
<reference evidence="10 11" key="1">
    <citation type="submission" date="2021-08" db="EMBL/GenBank/DDBJ databases">
        <title>WGS of actinomycetes from Thailand.</title>
        <authorList>
            <person name="Thawai C."/>
        </authorList>
    </citation>
    <scope>NUCLEOTIDE SEQUENCE [LARGE SCALE GENOMIC DNA]</scope>
    <source>
        <strain evidence="10 11">PLK6-54</strain>
    </source>
</reference>
<dbReference type="InterPro" id="IPR001765">
    <property type="entry name" value="Carbonic_anhydrase"/>
</dbReference>
<dbReference type="InterPro" id="IPR011547">
    <property type="entry name" value="SLC26A/SulP_dom"/>
</dbReference>
<feature type="transmembrane region" description="Helical" evidence="8">
    <location>
        <begin position="232"/>
        <end position="258"/>
    </location>
</feature>
<dbReference type="SMART" id="SM00947">
    <property type="entry name" value="Pro_CA"/>
    <property type="match status" value="1"/>
</dbReference>
<keyword evidence="4 8" id="KW-1133">Transmembrane helix</keyword>
<evidence type="ECO:0000256" key="7">
    <source>
        <dbReference type="SAM" id="MobiDB-lite"/>
    </source>
</evidence>
<dbReference type="SUPFAM" id="SSF52091">
    <property type="entry name" value="SpoIIaa-like"/>
    <property type="match status" value="1"/>
</dbReference>
<feature type="transmembrane region" description="Helical" evidence="8">
    <location>
        <begin position="118"/>
        <end position="140"/>
    </location>
</feature>
<sequence>MTPPAPPSPLGGLRSDLSASITVFLIAVPLSLGLALATGAPLQAGLVAAAVGGIVAGSLGGAPLQVSGAATSLVVVTAGLVDRYGWRATCAITVLAGLAQLTLGALRVARAALAVSPAIVHGMLAGIGTVIAVGQLHVVLGGAPQSSTLANIAALPGQLLRSHPATPLLGALTAAVLLCWPRLRGRAGRLRAVPAPLVAVALATAVSAWHTVPRVELPEWRMPVLPQFPEGPVLGIAAAVLTVMLVAGMESLLSAVAVDALQAGRPGPHAPPARLDRELLGQGLSNVLSGLLGGLPIAGGAMRGSANVAAGARTRRATILHGGWVVVCAGLGAGALEAIPLASLAALVMVVGVRMVSFAHIRHVQRHREFPVYAVTLGGVVLLGVLEGVIAGGAVAAVLALSRLTRTRVRVTEEPGCHRVRVTGQLTFLAVPRLSRALAQMPAGSNVVVELDGSFMDHAAHEALRAWCDRHRSRGGRAVLGDGAGRTVSEPAAAHACRPWTPWRNHHCTRPVSGGTPATSEGQLIGGVSAFQRNTAPLVREELARLAHEGQSPRHLFLTCADSRLVTSMITSSGPGDLFTVRNVGNMVPLPGAEAACDSVAAAVEYAVDVLRVSGITVCGHSGCGAMQALLGSDHEPGAPTPLARWLRHGRPALARLRQPHSAGAGRVTLAERHAADEAERLALVNVVTQLDHLTAHPCVARRIADGGLRLHGMYFHVAEAQAYLLDPATGVFTAVSPDHAALRPGPATMGGLEPDGTAVSAPAGATTSAPGHDTSPSPGPETEWVRPAQAAPMSGAGRKTEGAAQRSKPFLLRGLVRVRQDW</sequence>
<dbReference type="SUPFAM" id="SSF53056">
    <property type="entry name" value="beta-carbonic anhydrase, cab"/>
    <property type="match status" value="1"/>
</dbReference>
<dbReference type="Gene3D" id="3.40.1050.10">
    <property type="entry name" value="Carbonic anhydrase"/>
    <property type="match status" value="1"/>
</dbReference>
<evidence type="ECO:0000259" key="9">
    <source>
        <dbReference type="Pfam" id="PF00916"/>
    </source>
</evidence>
<keyword evidence="3 8" id="KW-0812">Transmembrane</keyword>
<proteinExistence type="inferred from homology"/>